<feature type="signal peptide" evidence="2">
    <location>
        <begin position="1"/>
        <end position="22"/>
    </location>
</feature>
<evidence type="ECO:0000256" key="1">
    <source>
        <dbReference type="SAM" id="MobiDB-lite"/>
    </source>
</evidence>
<name>A0A1W0WXM5_HYPEX</name>
<evidence type="ECO:0000256" key="2">
    <source>
        <dbReference type="SAM" id="SignalP"/>
    </source>
</evidence>
<evidence type="ECO:0000313" key="3">
    <source>
        <dbReference type="EMBL" id="OQV19955.1"/>
    </source>
</evidence>
<comment type="caution">
    <text evidence="3">The sequence shown here is derived from an EMBL/GenBank/DDBJ whole genome shotgun (WGS) entry which is preliminary data.</text>
</comment>
<dbReference type="EMBL" id="MTYJ01000034">
    <property type="protein sequence ID" value="OQV19955.1"/>
    <property type="molecule type" value="Genomic_DNA"/>
</dbReference>
<sequence length="453" mass="49674">MERVALIFGLFGTALHFQCVDAAFSAALNDADNTFDDEFGGQIIGRVQSGRALKVGLEKSRKIEFEQAVSCSNCRGSPESTASTGSTNSGTNRVPFSCWLTQGSDYSVNCLMNTFDNVFACNEVVRASIESDPEIITTDNHGGVQVFGQLHYSVTRVRQTYSFIFYNGDPNDAASSSSTLYINLYFNGTSCADQSATTKTPTASSAAATTTVNGPLTTGTSVSTTTVPTTTPMTTQTTSTVPSSTTTYVPFSCWLTNGRYYFVDCARPTTFDNVFACSWPVWMTYSSNGAIYVKATTNGSVEIAGQYFRKNVITTETYWITIYRDLNYNFNNPGPTHDTIYINILYNGTSCTTTPPVFTCWITQSDLYVDCVTSITFDNVFECNQEAHLPAQSSDSTLINAISQTGVEVRGQYHNNWLYNYGVFRITLSDFFQLTYVDVTVTVHFNGSSCVVT</sequence>
<dbReference type="Proteomes" id="UP000192578">
    <property type="component" value="Unassembled WGS sequence"/>
</dbReference>
<protein>
    <recommendedName>
        <fullName evidence="5">CUB domain-containing protein</fullName>
    </recommendedName>
</protein>
<evidence type="ECO:0000313" key="4">
    <source>
        <dbReference type="Proteomes" id="UP000192578"/>
    </source>
</evidence>
<reference evidence="4" key="1">
    <citation type="submission" date="2017-01" db="EMBL/GenBank/DDBJ databases">
        <title>Comparative genomics of anhydrobiosis in the tardigrade Hypsibius dujardini.</title>
        <authorList>
            <person name="Yoshida Y."/>
            <person name="Koutsovoulos G."/>
            <person name="Laetsch D."/>
            <person name="Stevens L."/>
            <person name="Kumar S."/>
            <person name="Horikawa D."/>
            <person name="Ishino K."/>
            <person name="Komine S."/>
            <person name="Tomita M."/>
            <person name="Blaxter M."/>
            <person name="Arakawa K."/>
        </authorList>
    </citation>
    <scope>NUCLEOTIDE SEQUENCE [LARGE SCALE GENOMIC DNA]</scope>
    <source>
        <strain evidence="4">Z151</strain>
    </source>
</reference>
<proteinExistence type="predicted"/>
<keyword evidence="4" id="KW-1185">Reference proteome</keyword>
<feature type="chain" id="PRO_5011986290" description="CUB domain-containing protein" evidence="2">
    <location>
        <begin position="23"/>
        <end position="453"/>
    </location>
</feature>
<dbReference type="AlphaFoldDB" id="A0A1W0WXM5"/>
<accession>A0A1W0WXM5</accession>
<organism evidence="3 4">
    <name type="scientific">Hypsibius exemplaris</name>
    <name type="common">Freshwater tardigrade</name>
    <dbReference type="NCBI Taxonomy" id="2072580"/>
    <lineage>
        <taxon>Eukaryota</taxon>
        <taxon>Metazoa</taxon>
        <taxon>Ecdysozoa</taxon>
        <taxon>Tardigrada</taxon>
        <taxon>Eutardigrada</taxon>
        <taxon>Parachela</taxon>
        <taxon>Hypsibioidea</taxon>
        <taxon>Hypsibiidae</taxon>
        <taxon>Hypsibius</taxon>
    </lineage>
</organism>
<feature type="region of interest" description="Disordered" evidence="1">
    <location>
        <begin position="217"/>
        <end position="239"/>
    </location>
</feature>
<gene>
    <name evidence="3" type="ORF">BV898_05960</name>
</gene>
<evidence type="ECO:0008006" key="5">
    <source>
        <dbReference type="Google" id="ProtNLM"/>
    </source>
</evidence>
<keyword evidence="2" id="KW-0732">Signal</keyword>